<evidence type="ECO:0000313" key="2">
    <source>
        <dbReference type="EMBL" id="NEY72992.1"/>
    </source>
</evidence>
<dbReference type="AlphaFoldDB" id="A0A6M0Q9H6"/>
<keyword evidence="1" id="KW-0472">Membrane</keyword>
<keyword evidence="1" id="KW-1133">Transmembrane helix</keyword>
<feature type="transmembrane region" description="Helical" evidence="1">
    <location>
        <begin position="6"/>
        <end position="21"/>
    </location>
</feature>
<accession>A0A6M0Q9H6</accession>
<gene>
    <name evidence="2" type="ORF">G4D63_14730</name>
</gene>
<evidence type="ECO:0000313" key="3">
    <source>
        <dbReference type="Proteomes" id="UP000481043"/>
    </source>
</evidence>
<protein>
    <submittedName>
        <fullName evidence="2">Uncharacterized protein</fullName>
    </submittedName>
</protein>
<organism evidence="2 3">
    <name type="scientific">Bacillus mesophilus</name>
    <dbReference type="NCBI Taxonomy" id="1808955"/>
    <lineage>
        <taxon>Bacteria</taxon>
        <taxon>Bacillati</taxon>
        <taxon>Bacillota</taxon>
        <taxon>Bacilli</taxon>
        <taxon>Bacillales</taxon>
        <taxon>Bacillaceae</taxon>
        <taxon>Bacillus</taxon>
    </lineage>
</organism>
<proteinExistence type="predicted"/>
<name>A0A6M0Q9H6_9BACI</name>
<feature type="transmembrane region" description="Helical" evidence="1">
    <location>
        <begin position="28"/>
        <end position="46"/>
    </location>
</feature>
<sequence length="87" mass="9702">MVYILILIALVLIGLSMYLTSKQKRRRILLGLLIILTAIFSYPILVPVFGEWKAMEGVASLIVFNFMLLIGGLVVLVAGFFTKVEKT</sequence>
<keyword evidence="3" id="KW-1185">Reference proteome</keyword>
<dbReference type="RefSeq" id="WP_163180460.1">
    <property type="nucleotide sequence ID" value="NZ_JAAIWM010000005.1"/>
</dbReference>
<feature type="transmembrane region" description="Helical" evidence="1">
    <location>
        <begin position="58"/>
        <end position="81"/>
    </location>
</feature>
<dbReference type="EMBL" id="JAAIWM010000005">
    <property type="protein sequence ID" value="NEY72992.1"/>
    <property type="molecule type" value="Genomic_DNA"/>
</dbReference>
<keyword evidence="1" id="KW-0812">Transmembrane</keyword>
<evidence type="ECO:0000256" key="1">
    <source>
        <dbReference type="SAM" id="Phobius"/>
    </source>
</evidence>
<reference evidence="2 3" key="1">
    <citation type="submission" date="2020-02" db="EMBL/GenBank/DDBJ databases">
        <title>Bacillus aquiflavi sp. nov., isolated from yellow water of strong flavor Chinese baijiu in Yibin region of China.</title>
        <authorList>
            <person name="Xie J."/>
        </authorList>
    </citation>
    <scope>NUCLEOTIDE SEQUENCE [LARGE SCALE GENOMIC DNA]</scope>
    <source>
        <strain evidence="2 3">SA4</strain>
    </source>
</reference>
<dbReference type="Proteomes" id="UP000481043">
    <property type="component" value="Unassembled WGS sequence"/>
</dbReference>
<comment type="caution">
    <text evidence="2">The sequence shown here is derived from an EMBL/GenBank/DDBJ whole genome shotgun (WGS) entry which is preliminary data.</text>
</comment>